<comment type="caution">
    <text evidence="1">The sequence shown here is derived from an EMBL/GenBank/DDBJ whole genome shotgun (WGS) entry which is preliminary data.</text>
</comment>
<keyword evidence="3" id="KW-1185">Reference proteome</keyword>
<sequence length="42" mass="4453">MTNFTAQNELDGVAVLALTGYVLIVANDEQPAFDSLIAADIK</sequence>
<name>A0ABQ2FN72_9DEIO</name>
<protein>
    <submittedName>
        <fullName evidence="1">Uncharacterized protein</fullName>
    </submittedName>
</protein>
<reference evidence="3" key="2">
    <citation type="journal article" date="2019" name="Int. J. Syst. Evol. Microbiol.">
        <title>The Global Catalogue of Microorganisms (GCM) 10K type strain sequencing project: providing services to taxonomists for standard genome sequencing and annotation.</title>
        <authorList>
            <consortium name="The Broad Institute Genomics Platform"/>
            <consortium name="The Broad Institute Genome Sequencing Center for Infectious Disease"/>
            <person name="Wu L."/>
            <person name="Ma J."/>
        </authorList>
    </citation>
    <scope>NUCLEOTIDE SEQUENCE [LARGE SCALE GENOMIC DNA]</scope>
    <source>
        <strain evidence="3">JCM 19173</strain>
    </source>
</reference>
<proteinExistence type="predicted"/>
<dbReference type="EMBL" id="BMPE01000011">
    <property type="protein sequence ID" value="GGL10685.1"/>
    <property type="molecule type" value="Genomic_DNA"/>
</dbReference>
<evidence type="ECO:0000313" key="2">
    <source>
        <dbReference type="EMBL" id="GGL10685.1"/>
    </source>
</evidence>
<gene>
    <name evidence="1" type="ORF">GCM10010844_31650</name>
    <name evidence="2" type="ORF">GCM10010844_31660</name>
</gene>
<dbReference type="EMBL" id="BMPE01000011">
    <property type="protein sequence ID" value="GGL10659.1"/>
    <property type="molecule type" value="Genomic_DNA"/>
</dbReference>
<evidence type="ECO:0000313" key="1">
    <source>
        <dbReference type="EMBL" id="GGL10659.1"/>
    </source>
</evidence>
<accession>A0ABQ2FN72</accession>
<reference evidence="1" key="1">
    <citation type="journal article" date="2014" name="Int. J. Syst. Evol. Microbiol.">
        <title>Complete genome of a new Firmicutes species belonging to the dominant human colonic microbiota ('Ruminococcus bicirculans') reveals two chromosomes and a selective capacity to utilize plant glucans.</title>
        <authorList>
            <consortium name="NISC Comparative Sequencing Program"/>
            <person name="Wegmann U."/>
            <person name="Louis P."/>
            <person name="Goesmann A."/>
            <person name="Henrissat B."/>
            <person name="Duncan S.H."/>
            <person name="Flint H.J."/>
        </authorList>
    </citation>
    <scope>NUCLEOTIDE SEQUENCE</scope>
    <source>
        <strain evidence="1">JCM 19173</strain>
    </source>
</reference>
<organism evidence="1 3">
    <name type="scientific">Deinococcus radiotolerans</name>
    <dbReference type="NCBI Taxonomy" id="1309407"/>
    <lineage>
        <taxon>Bacteria</taxon>
        <taxon>Thermotogati</taxon>
        <taxon>Deinococcota</taxon>
        <taxon>Deinococci</taxon>
        <taxon>Deinococcales</taxon>
        <taxon>Deinococcaceae</taxon>
        <taxon>Deinococcus</taxon>
    </lineage>
</organism>
<dbReference type="RefSeq" id="WP_268239667.1">
    <property type="nucleotide sequence ID" value="NZ_BMPE01000011.1"/>
</dbReference>
<dbReference type="Proteomes" id="UP000604341">
    <property type="component" value="Unassembled WGS sequence"/>
</dbReference>
<evidence type="ECO:0000313" key="3">
    <source>
        <dbReference type="Proteomes" id="UP000604341"/>
    </source>
</evidence>
<reference evidence="1" key="3">
    <citation type="submission" date="2024-05" db="EMBL/GenBank/DDBJ databases">
        <authorList>
            <person name="Sun Q."/>
            <person name="Ohkuma M."/>
        </authorList>
    </citation>
    <scope>NUCLEOTIDE SEQUENCE</scope>
    <source>
        <strain evidence="1">JCM 19173</strain>
    </source>
</reference>